<gene>
    <name evidence="4" type="ORF">SOCE836_086370</name>
</gene>
<evidence type="ECO:0000313" key="5">
    <source>
        <dbReference type="Proteomes" id="UP000295497"/>
    </source>
</evidence>
<dbReference type="Gene3D" id="3.40.50.11550">
    <property type="match status" value="2"/>
</dbReference>
<sequence>MPTTKLMCSLHAAPRSPLPRARRLASVACAAALLACSPAPPARAPAAPSGGAAPAEAPPGEAEPWRSTLDRDHALVGKLWDVKAGAFVDVAALSPRLAAARFVLLGERHDNPDHHRLQARVLEQVAAGGRRPRVVFEMLEAQQQSAIEGYAAARRDAVGFGAWIGWEKTSWPPYSEYLPIFDVAFRFGLPIVGGNVAQDEARVLARQGLQGVSSERAAALRLEQPLPAAEQASLEQELRDSHCGHLPERLIPTMALAQRARDAQLAQAMARAEAGGAVLIAGAGHARRDRGVPYWLSLEAPGAEVLSLAFVQVQRGLKEPARYAAQLSTATLPFDFVWFTPRVSDGDPCAAFRAR</sequence>
<reference evidence="4 5" key="1">
    <citation type="submission" date="2015-09" db="EMBL/GenBank/DDBJ databases">
        <title>Sorangium comparison.</title>
        <authorList>
            <person name="Zaburannyi N."/>
            <person name="Bunk B."/>
            <person name="Overmann J."/>
            <person name="Mueller R."/>
        </authorList>
    </citation>
    <scope>NUCLEOTIDE SEQUENCE [LARGE SCALE GENOMIC DNA]</scope>
    <source>
        <strain evidence="4 5">So ce836</strain>
    </source>
</reference>
<feature type="compositionally biased region" description="Low complexity" evidence="1">
    <location>
        <begin position="44"/>
        <end position="62"/>
    </location>
</feature>
<feature type="region of interest" description="Disordered" evidence="1">
    <location>
        <begin position="40"/>
        <end position="65"/>
    </location>
</feature>
<dbReference type="RefSeq" id="WP_129579251.1">
    <property type="nucleotide sequence ID" value="NZ_CP012672.1"/>
</dbReference>
<name>A0A4P2R0J3_SORCE</name>
<dbReference type="EMBL" id="CP012672">
    <property type="protein sequence ID" value="AUX36430.1"/>
    <property type="molecule type" value="Genomic_DNA"/>
</dbReference>
<dbReference type="Pfam" id="PF04187">
    <property type="entry name" value="Cofac_haem_bdg"/>
    <property type="match status" value="1"/>
</dbReference>
<dbReference type="AlphaFoldDB" id="A0A4P2R0J3"/>
<organism evidence="4 5">
    <name type="scientific">Sorangium cellulosum</name>
    <name type="common">Polyangium cellulosum</name>
    <dbReference type="NCBI Taxonomy" id="56"/>
    <lineage>
        <taxon>Bacteria</taxon>
        <taxon>Pseudomonadati</taxon>
        <taxon>Myxococcota</taxon>
        <taxon>Polyangia</taxon>
        <taxon>Polyangiales</taxon>
        <taxon>Polyangiaceae</taxon>
        <taxon>Sorangium</taxon>
    </lineage>
</organism>
<evidence type="ECO:0000259" key="3">
    <source>
        <dbReference type="Pfam" id="PF04187"/>
    </source>
</evidence>
<accession>A0A4P2R0J3</accession>
<evidence type="ECO:0000313" key="4">
    <source>
        <dbReference type="EMBL" id="AUX36430.1"/>
    </source>
</evidence>
<evidence type="ECO:0000256" key="2">
    <source>
        <dbReference type="SAM" id="SignalP"/>
    </source>
</evidence>
<dbReference type="Proteomes" id="UP000295497">
    <property type="component" value="Chromosome"/>
</dbReference>
<evidence type="ECO:0000256" key="1">
    <source>
        <dbReference type="SAM" id="MobiDB-lite"/>
    </source>
</evidence>
<dbReference type="SUPFAM" id="SSF159501">
    <property type="entry name" value="EreA/ChaN-like"/>
    <property type="match status" value="1"/>
</dbReference>
<feature type="chain" id="PRO_5020179062" description="Haem-binding uptake Tiki superfamily ChaN domain-containing protein" evidence="2">
    <location>
        <begin position="45"/>
        <end position="355"/>
    </location>
</feature>
<protein>
    <recommendedName>
        <fullName evidence="3">Haem-binding uptake Tiki superfamily ChaN domain-containing protein</fullName>
    </recommendedName>
</protein>
<keyword evidence="2" id="KW-0732">Signal</keyword>
<feature type="signal peptide" evidence="2">
    <location>
        <begin position="1"/>
        <end position="44"/>
    </location>
</feature>
<feature type="domain" description="Haem-binding uptake Tiki superfamily ChaN" evidence="3">
    <location>
        <begin position="96"/>
        <end position="296"/>
    </location>
</feature>
<dbReference type="CDD" id="cd14727">
    <property type="entry name" value="ChanN-like"/>
    <property type="match status" value="1"/>
</dbReference>
<proteinExistence type="predicted"/>
<dbReference type="InterPro" id="IPR007314">
    <property type="entry name" value="Cofac_haem-bd_dom"/>
</dbReference>